<reference evidence="2" key="1">
    <citation type="submission" date="2017-12" db="EMBL/GenBank/DDBJ databases">
        <title>High-resolution comparative analysis of great ape genomes.</title>
        <authorList>
            <person name="Pollen A."/>
            <person name="Hastie A."/>
            <person name="Hormozdiari F."/>
            <person name="Dougherty M."/>
            <person name="Liu R."/>
            <person name="Chaisson M."/>
            <person name="Hoppe E."/>
            <person name="Hill C."/>
            <person name="Pang A."/>
            <person name="Hillier L."/>
            <person name="Baker C."/>
            <person name="Armstrong J."/>
            <person name="Shendure J."/>
            <person name="Paten B."/>
            <person name="Wilson R."/>
            <person name="Chao H."/>
            <person name="Schneider V."/>
            <person name="Ventura M."/>
            <person name="Kronenberg Z."/>
            <person name="Murali S."/>
            <person name="Gordon D."/>
            <person name="Cantsilieris S."/>
            <person name="Munson K."/>
            <person name="Nelson B."/>
            <person name="Raja A."/>
            <person name="Underwood J."/>
            <person name="Diekhans M."/>
            <person name="Fiddes I."/>
            <person name="Haussler D."/>
            <person name="Eichler E."/>
        </authorList>
    </citation>
    <scope>NUCLEOTIDE SEQUENCE [LARGE SCALE GENOMIC DNA]</scope>
    <source>
        <strain evidence="2">Susie</strain>
    </source>
</reference>
<dbReference type="EMBL" id="NDHI03003554">
    <property type="protein sequence ID" value="PNJ23128.1"/>
    <property type="molecule type" value="Genomic_DNA"/>
</dbReference>
<proteinExistence type="predicted"/>
<sequence length="40" mass="3994">MTRGGPGGRPGLPPPPPLLLLLLLPPLLLVAAEPANSADT</sequence>
<evidence type="ECO:0000256" key="1">
    <source>
        <dbReference type="SAM" id="SignalP"/>
    </source>
</evidence>
<accession>A0A2J8SQS5</accession>
<feature type="signal peptide" evidence="1">
    <location>
        <begin position="1"/>
        <end position="32"/>
    </location>
</feature>
<name>A0A2J8SQS5_PONAB</name>
<protein>
    <submittedName>
        <fullName evidence="2">PLBD1 isoform 2</fullName>
    </submittedName>
</protein>
<comment type="caution">
    <text evidence="2">The sequence shown here is derived from an EMBL/GenBank/DDBJ whole genome shotgun (WGS) entry which is preliminary data.</text>
</comment>
<feature type="chain" id="PRO_5014383068" evidence="1">
    <location>
        <begin position="33"/>
        <end position="40"/>
    </location>
</feature>
<organism evidence="2">
    <name type="scientific">Pongo abelii</name>
    <name type="common">Sumatran orangutan</name>
    <name type="synonym">Pongo pygmaeus abelii</name>
    <dbReference type="NCBI Taxonomy" id="9601"/>
    <lineage>
        <taxon>Eukaryota</taxon>
        <taxon>Metazoa</taxon>
        <taxon>Chordata</taxon>
        <taxon>Craniata</taxon>
        <taxon>Vertebrata</taxon>
        <taxon>Euteleostomi</taxon>
        <taxon>Mammalia</taxon>
        <taxon>Eutheria</taxon>
        <taxon>Euarchontoglires</taxon>
        <taxon>Primates</taxon>
        <taxon>Haplorrhini</taxon>
        <taxon>Catarrhini</taxon>
        <taxon>Hominidae</taxon>
        <taxon>Pongo</taxon>
    </lineage>
</organism>
<keyword evidence="1" id="KW-0732">Signal</keyword>
<dbReference type="AlphaFoldDB" id="A0A2J8SQS5"/>
<gene>
    <name evidence="2" type="ORF">CR201_G0041064</name>
</gene>
<evidence type="ECO:0000313" key="2">
    <source>
        <dbReference type="EMBL" id="PNJ23128.1"/>
    </source>
</evidence>